<dbReference type="GO" id="GO:0007165">
    <property type="term" value="P:signal transduction"/>
    <property type="evidence" value="ECO:0007669"/>
    <property type="project" value="InterPro"/>
</dbReference>
<evidence type="ECO:0000313" key="13">
    <source>
        <dbReference type="Ensembl" id="ENSDCDP00010060414.1"/>
    </source>
</evidence>
<name>A0AAY4ET93_9TELE</name>
<feature type="domain" description="Arf-GAP" evidence="10">
    <location>
        <begin position="579"/>
        <end position="714"/>
    </location>
</feature>
<dbReference type="InterPro" id="IPR038508">
    <property type="entry name" value="ArfGAP_dom_sf"/>
</dbReference>
<reference evidence="13 14" key="1">
    <citation type="submission" date="2020-06" db="EMBL/GenBank/DDBJ databases">
        <authorList>
            <consortium name="Wellcome Sanger Institute Data Sharing"/>
        </authorList>
    </citation>
    <scope>NUCLEOTIDE SEQUENCE [LARGE SCALE GENOMIC DNA]</scope>
</reference>
<dbReference type="InterPro" id="IPR037278">
    <property type="entry name" value="ARFGAP/RecO"/>
</dbReference>
<dbReference type="GO" id="GO:0005096">
    <property type="term" value="F:GTPase activator activity"/>
    <property type="evidence" value="ECO:0007669"/>
    <property type="project" value="UniProtKB-KW"/>
</dbReference>
<dbReference type="PROSITE" id="PS50200">
    <property type="entry name" value="RA"/>
    <property type="match status" value="1"/>
</dbReference>
<dbReference type="PROSITE" id="PS50115">
    <property type="entry name" value="ARFGAP"/>
    <property type="match status" value="1"/>
</dbReference>
<keyword evidence="5" id="KW-0677">Repeat</keyword>
<evidence type="ECO:0008006" key="15">
    <source>
        <dbReference type="Google" id="ProtNLM"/>
    </source>
</evidence>
<evidence type="ECO:0000256" key="4">
    <source>
        <dbReference type="ARBA" id="ARBA00022553"/>
    </source>
</evidence>
<evidence type="ECO:0000256" key="6">
    <source>
        <dbReference type="PROSITE-ProRule" id="PRU00288"/>
    </source>
</evidence>
<dbReference type="GO" id="GO:0005547">
    <property type="term" value="F:phosphatidylinositol-3,4,5-trisphosphate binding"/>
    <property type="evidence" value="ECO:0007669"/>
    <property type="project" value="InterPro"/>
</dbReference>
<dbReference type="PROSITE" id="PS50238">
    <property type="entry name" value="RHOGAP"/>
    <property type="match status" value="1"/>
</dbReference>
<dbReference type="GeneID" id="114769078"/>
<dbReference type="SMART" id="SM00324">
    <property type="entry name" value="RhoGAP"/>
    <property type="match status" value="1"/>
</dbReference>
<reference evidence="13" key="2">
    <citation type="submission" date="2025-08" db="UniProtKB">
        <authorList>
            <consortium name="Ensembl"/>
        </authorList>
    </citation>
    <scope>IDENTIFICATION</scope>
</reference>
<feature type="domain" description="PH" evidence="8">
    <location>
        <begin position="796"/>
        <end position="903"/>
    </location>
</feature>
<evidence type="ECO:0000256" key="7">
    <source>
        <dbReference type="SAM" id="MobiDB-lite"/>
    </source>
</evidence>
<dbReference type="CDD" id="cd13259">
    <property type="entry name" value="PH5_ARAP"/>
    <property type="match status" value="1"/>
</dbReference>
<evidence type="ECO:0000259" key="11">
    <source>
        <dbReference type="PROSITE" id="PS50200"/>
    </source>
</evidence>
<feature type="compositionally biased region" description="Pro residues" evidence="7">
    <location>
        <begin position="96"/>
        <end position="109"/>
    </location>
</feature>
<dbReference type="Gene3D" id="1.10.150.50">
    <property type="entry name" value="Transcription Factor, Ets-1"/>
    <property type="match status" value="1"/>
</dbReference>
<evidence type="ECO:0000256" key="1">
    <source>
        <dbReference type="ARBA" id="ARBA00004496"/>
    </source>
</evidence>
<dbReference type="GO" id="GO:0008270">
    <property type="term" value="F:zinc ion binding"/>
    <property type="evidence" value="ECO:0007669"/>
    <property type="project" value="UniProtKB-KW"/>
</dbReference>
<dbReference type="Pfam" id="PF00788">
    <property type="entry name" value="RA"/>
    <property type="match status" value="1"/>
</dbReference>
<dbReference type="Pfam" id="PF00169">
    <property type="entry name" value="PH"/>
    <property type="match status" value="3"/>
</dbReference>
<dbReference type="InterPro" id="IPR001849">
    <property type="entry name" value="PH_domain"/>
</dbReference>
<dbReference type="RefSeq" id="XP_028817628.1">
    <property type="nucleotide sequence ID" value="XM_028961795.1"/>
</dbReference>
<accession>A0AAY4ET93</accession>
<evidence type="ECO:0000256" key="2">
    <source>
        <dbReference type="ARBA" id="ARBA00022468"/>
    </source>
</evidence>
<dbReference type="InterPro" id="IPR001164">
    <property type="entry name" value="ArfGAP_dom"/>
</dbReference>
<feature type="region of interest" description="Disordered" evidence="7">
    <location>
        <begin position="131"/>
        <end position="159"/>
    </location>
</feature>
<dbReference type="Gene3D" id="3.10.20.90">
    <property type="entry name" value="Phosphatidylinositol 3-kinase Catalytic Subunit, Chain A, domain 1"/>
    <property type="match status" value="1"/>
</dbReference>
<dbReference type="InterPro" id="IPR037858">
    <property type="entry name" value="RhoGAP_ARAP"/>
</dbReference>
<evidence type="ECO:0000259" key="8">
    <source>
        <dbReference type="PROSITE" id="PS50003"/>
    </source>
</evidence>
<dbReference type="SUPFAM" id="SSF57863">
    <property type="entry name" value="ArfGap/RecO-like zinc finger"/>
    <property type="match status" value="1"/>
</dbReference>
<dbReference type="FunFam" id="2.30.29.30:FF:000170">
    <property type="entry name" value="Arf-GAP with Rho-GAP domain, ANK repeat and PH domain-containing protein 1"/>
    <property type="match status" value="1"/>
</dbReference>
<dbReference type="Proteomes" id="UP000694580">
    <property type="component" value="Chromosome 19"/>
</dbReference>
<dbReference type="Pfam" id="PF01412">
    <property type="entry name" value="ArfGap"/>
    <property type="match status" value="1"/>
</dbReference>
<feature type="region of interest" description="Disordered" evidence="7">
    <location>
        <begin position="85"/>
        <end position="109"/>
    </location>
</feature>
<evidence type="ECO:0000259" key="12">
    <source>
        <dbReference type="PROSITE" id="PS50238"/>
    </source>
</evidence>
<dbReference type="PRINTS" id="PR00405">
    <property type="entry name" value="REVINTRACTNG"/>
</dbReference>
<feature type="domain" description="PH" evidence="8">
    <location>
        <begin position="1325"/>
        <end position="1435"/>
    </location>
</feature>
<dbReference type="Gene3D" id="1.10.220.150">
    <property type="entry name" value="Arf GTPase activating protein"/>
    <property type="match status" value="1"/>
</dbReference>
<dbReference type="Pfam" id="PF00620">
    <property type="entry name" value="RhoGAP"/>
    <property type="match status" value="1"/>
</dbReference>
<dbReference type="InterPro" id="IPR011993">
    <property type="entry name" value="PH-like_dom_sf"/>
</dbReference>
<dbReference type="SMART" id="SM00454">
    <property type="entry name" value="SAM"/>
    <property type="match status" value="1"/>
</dbReference>
<dbReference type="SUPFAM" id="SSF47769">
    <property type="entry name" value="SAM/Pointed domain"/>
    <property type="match status" value="1"/>
</dbReference>
<keyword evidence="4" id="KW-0597">Phosphoprotein</keyword>
<dbReference type="PROSITE" id="PS50105">
    <property type="entry name" value="SAM_DOMAIN"/>
    <property type="match status" value="1"/>
</dbReference>
<keyword evidence="6" id="KW-0479">Metal-binding</keyword>
<evidence type="ECO:0000313" key="14">
    <source>
        <dbReference type="Proteomes" id="UP000694580"/>
    </source>
</evidence>
<dbReference type="PANTHER" id="PTHR45899:SF3">
    <property type="entry name" value="ARF-GAP WITH RHO-GAP DOMAIN, ANK REPEAT AND PH DOMAIN-CONTAINING PROTEIN 1"/>
    <property type="match status" value="1"/>
</dbReference>
<dbReference type="InterPro" id="IPR000159">
    <property type="entry name" value="RA_dom"/>
</dbReference>
<keyword evidence="14" id="KW-1185">Reference proteome</keyword>
<feature type="compositionally biased region" description="Acidic residues" evidence="7">
    <location>
        <begin position="291"/>
        <end position="300"/>
    </location>
</feature>
<dbReference type="Ensembl" id="ENSDCDT00010071162.1">
    <property type="protein sequence ID" value="ENSDCDP00010060414.1"/>
    <property type="gene ID" value="ENSDCDG00010033412.1"/>
</dbReference>
<dbReference type="SUPFAM" id="SSF50729">
    <property type="entry name" value="PH domain-like"/>
    <property type="match status" value="5"/>
</dbReference>
<dbReference type="Gene3D" id="2.30.29.30">
    <property type="entry name" value="Pleckstrin-homology domain (PH domain)/Phosphotyrosine-binding domain (PTB)"/>
    <property type="match status" value="4"/>
</dbReference>
<dbReference type="InterPro" id="IPR013761">
    <property type="entry name" value="SAM/pointed_sf"/>
</dbReference>
<dbReference type="Gene3D" id="1.10.555.10">
    <property type="entry name" value="Rho GTPase activation protein"/>
    <property type="match status" value="1"/>
</dbReference>
<dbReference type="RefSeq" id="XP_028817627.1">
    <property type="nucleotide sequence ID" value="XM_028961794.1"/>
</dbReference>
<feature type="domain" description="Rho-GAP" evidence="12">
    <location>
        <begin position="1007"/>
        <end position="1188"/>
    </location>
</feature>
<dbReference type="GO" id="GO:0008360">
    <property type="term" value="P:regulation of cell shape"/>
    <property type="evidence" value="ECO:0007669"/>
    <property type="project" value="TreeGrafter"/>
</dbReference>
<reference evidence="13" key="3">
    <citation type="submission" date="2025-09" db="UniProtKB">
        <authorList>
            <consortium name="Ensembl"/>
        </authorList>
    </citation>
    <scope>IDENTIFICATION</scope>
</reference>
<feature type="compositionally biased region" description="Pro residues" evidence="7">
    <location>
        <begin position="137"/>
        <end position="149"/>
    </location>
</feature>
<keyword evidence="2" id="KW-0343">GTPase activation</keyword>
<feature type="region of interest" description="Disordered" evidence="7">
    <location>
        <begin position="263"/>
        <end position="307"/>
    </location>
</feature>
<dbReference type="CDD" id="cd17226">
    <property type="entry name" value="RA_ARAP1"/>
    <property type="match status" value="1"/>
</dbReference>
<protein>
    <recommendedName>
        <fullName evidence="15">Arf-GAP with Rho-GAP domain, ANK repeat and PH domain-containing protein 1</fullName>
    </recommendedName>
</protein>
<dbReference type="InterPro" id="IPR001660">
    <property type="entry name" value="SAM"/>
</dbReference>
<evidence type="ECO:0000256" key="5">
    <source>
        <dbReference type="ARBA" id="ARBA00022737"/>
    </source>
</evidence>
<sequence length="1492" mass="169304">MSSSSVESVQTVCDWLAGLRLEQYSGVFQEWGFSSMSDCLHLTPDQLECMGVALPGHRKRILNNLPRESGAVDQEVELKPVPKGRTKFSRSHAESPVPPIPPRVTPNCPPVRFTDPIVSERTDTVTVKKTVATTPPLQKPTPAPRPRPQNLPIKEAGSKAAVSADPTLLSLSPPLSSTSSLSSEHFHLYEQCSSPGQTGMGVPPLPPKCYPVAGLKEPPLPPRLPVPPPRVNTCCARTAATTNPPTHSLTVDVPVQENVPSIQPRIGLPEAPPRRRIPQPPTKTRSVSSDSSDEYMEPEPETPHRIETESMADKQGVFLVTPTILYSDDELLCDDDNEPPPSRTPSWQDYGLSTLSGRMQPSICLPKEGRISTHTAEDLIQPLSPVIKMGWLDKNPPQGSIIYQKRWVKLDAEYLRYFDSEKEVYSKRIIPTYCITGVLSVGDQKFEVVTDNRIFLFRAESDLDRNDWVRVLQELTKDRQRGSRDLNINPTGTPEMQGYLELRGLRSKLYTVVCADKVFLYKNQEDFRLGVGITSIDMNVGNVKDSDRRAFDLTTPYRIFSFVAESEQQKEQWINVMRNAISEALSNYEVAEQIWVEPANMHCADCGVAKPEWAAINLGVVFCKCCAGEHRGLGPSISKVRSLKMDKKVWTEELIQVFLLLGNERANQFWAANVPPSEALTMTSSSEERRRFITAKYREGKYRRYHTLYGNQSELDDALCVNVQSNDLLETLSLIFCGADVNCFTGDPEYPSPISLAQKHKQILQVEFLTQNRNTEIPRSQFGVHMDTVHYMAAPSITHNGFLFKTASMVRLITERKAKEEFSRRWCTLNDGIFNYYESDKSSTPNGALKMKEIVCLAVDPPLKHGYDHTFELYSDSERLYLFGTDNPDTLREWVKSIAKSFIPAYAESLLQQDFERIGRLHSKDSLSLETPQNGWFCLAGSTLHICLENGHSEETIHLRKLQELSTQSDNVLVLVERGRSLYIEGERKLDFLGWTGAIQRAGSSGDSLSEQQLTDTDIPVIVDHCIKHITQWGLISDGIYRKSGVNSRISALLVDFRRDARSVWLKEGDHLVDDVANVLKRFFRDVQDGLFTSEAAQEWLSGPELKDDFSKVARYQQLFNRLPTVNKATLRALINHLYCVQCYSDANQMNLHNLAIVFGPTLFQTDGKDYNAGRVVEDLIQHYIAIFNVNEEQLKKQKDEISIIIKVRDKMSQKNSGAEPAGDFICTVYLEEKKESAEQHVKVPGAMTASELTCEILDRRKIRVREKDYWCCFEVNEKEETERPLHYNEKVLPIFHSLGTDSYLLVKKHYSMEAMLVYLASKVEVTKHGVVRFREERSLLGLGSFNERYFILTSTSLRMYKDIRSNRSEKEWPVRCLKVYLGIKKKHRPPTCWGLTVYYESDKQEKSDRQHWYLCCDTQNEMREWFATFLSIQHEGSLWPAEGCRMRVSRSVMADPRLGNVSLIPLRGSENEMRNSVAAFTADPLALFRNV</sequence>
<dbReference type="InterPro" id="IPR052227">
    <property type="entry name" value="Arf-Rho-GAP_ANK-PH_domain"/>
</dbReference>
<dbReference type="InterPro" id="IPR008936">
    <property type="entry name" value="Rho_GTPase_activation_prot"/>
</dbReference>
<dbReference type="SMART" id="SM00233">
    <property type="entry name" value="PH"/>
    <property type="match status" value="5"/>
</dbReference>
<keyword evidence="3" id="KW-0963">Cytoplasm</keyword>
<dbReference type="PROSITE" id="PS50003">
    <property type="entry name" value="PH_DOMAIN"/>
    <property type="match status" value="4"/>
</dbReference>
<keyword evidence="6" id="KW-0863">Zinc-finger</keyword>
<dbReference type="InterPro" id="IPR000198">
    <property type="entry name" value="RhoGAP_dom"/>
</dbReference>
<organism evidence="13 14">
    <name type="scientific">Denticeps clupeoides</name>
    <name type="common">denticle herring</name>
    <dbReference type="NCBI Taxonomy" id="299321"/>
    <lineage>
        <taxon>Eukaryota</taxon>
        <taxon>Metazoa</taxon>
        <taxon>Chordata</taxon>
        <taxon>Craniata</taxon>
        <taxon>Vertebrata</taxon>
        <taxon>Euteleostomi</taxon>
        <taxon>Actinopterygii</taxon>
        <taxon>Neopterygii</taxon>
        <taxon>Teleostei</taxon>
        <taxon>Clupei</taxon>
        <taxon>Clupeiformes</taxon>
        <taxon>Denticipitoidei</taxon>
        <taxon>Denticipitidae</taxon>
        <taxon>Denticeps</taxon>
    </lineage>
</organism>
<feature type="domain" description="SAM" evidence="9">
    <location>
        <begin position="7"/>
        <end position="65"/>
    </location>
</feature>
<dbReference type="CDD" id="cd04385">
    <property type="entry name" value="RhoGAP_ARAP"/>
    <property type="match status" value="1"/>
</dbReference>
<evidence type="ECO:0000259" key="10">
    <source>
        <dbReference type="PROSITE" id="PS50115"/>
    </source>
</evidence>
<dbReference type="SMART" id="SM00105">
    <property type="entry name" value="ArfGap"/>
    <property type="match status" value="1"/>
</dbReference>
<dbReference type="PANTHER" id="PTHR45899">
    <property type="entry name" value="RHO GTPASE ACTIVATING PROTEIN AT 15B, ISOFORM C"/>
    <property type="match status" value="1"/>
</dbReference>
<keyword evidence="6" id="KW-0862">Zinc</keyword>
<evidence type="ECO:0000256" key="3">
    <source>
        <dbReference type="ARBA" id="ARBA00022490"/>
    </source>
</evidence>
<dbReference type="SUPFAM" id="SSF48350">
    <property type="entry name" value="GTPase activation domain, GAP"/>
    <property type="match status" value="1"/>
</dbReference>
<dbReference type="CDD" id="cd08837">
    <property type="entry name" value="ArfGap_ARAP"/>
    <property type="match status" value="1"/>
</dbReference>
<dbReference type="GeneTree" id="ENSGT00940000157424"/>
<comment type="subcellular location">
    <subcellularLocation>
        <location evidence="1">Cytoplasm</location>
    </subcellularLocation>
</comment>
<gene>
    <name evidence="13" type="primary">ARAP1</name>
</gene>
<dbReference type="Pfam" id="PF00536">
    <property type="entry name" value="SAM_1"/>
    <property type="match status" value="1"/>
</dbReference>
<dbReference type="CDD" id="cd13256">
    <property type="entry name" value="PH3_ARAP"/>
    <property type="match status" value="1"/>
</dbReference>
<feature type="domain" description="PH" evidence="8">
    <location>
        <begin position="385"/>
        <end position="477"/>
    </location>
</feature>
<proteinExistence type="predicted"/>
<feature type="domain" description="PH" evidence="8">
    <location>
        <begin position="493"/>
        <end position="582"/>
    </location>
</feature>
<evidence type="ECO:0000259" key="9">
    <source>
        <dbReference type="PROSITE" id="PS50105"/>
    </source>
</evidence>
<feature type="domain" description="Ras-associating" evidence="11">
    <location>
        <begin position="1223"/>
        <end position="1312"/>
    </location>
</feature>
<dbReference type="GO" id="GO:0005737">
    <property type="term" value="C:cytoplasm"/>
    <property type="evidence" value="ECO:0007669"/>
    <property type="project" value="UniProtKB-SubCell"/>
</dbReference>